<feature type="compositionally biased region" description="Basic and acidic residues" evidence="1">
    <location>
        <begin position="64"/>
        <end position="73"/>
    </location>
</feature>
<evidence type="ECO:0000256" key="1">
    <source>
        <dbReference type="SAM" id="MobiDB-lite"/>
    </source>
</evidence>
<accession>A0AA40K2Z0</accession>
<name>A0AA40K2Z0_9PEZI</name>
<feature type="compositionally biased region" description="Low complexity" evidence="1">
    <location>
        <begin position="30"/>
        <end position="40"/>
    </location>
</feature>
<protein>
    <submittedName>
        <fullName evidence="2">Uncharacterized protein</fullName>
    </submittedName>
</protein>
<sequence length="145" mass="15555">MSQSYLELIHSRQIEVRLLGVESVAPSGASSRVAGAVSVPVPTPGGANEQRHRRGRLARGRHGTGHDRAHSEADGAGNLPIDVNKAFDGEGRSWPFRIGQTAQQMYTASDAVYPSAKLRLSTDLVNQHSQQRGQSIIDLSTTSCP</sequence>
<evidence type="ECO:0000313" key="3">
    <source>
        <dbReference type="Proteomes" id="UP001172155"/>
    </source>
</evidence>
<comment type="caution">
    <text evidence="2">The sequence shown here is derived from an EMBL/GenBank/DDBJ whole genome shotgun (WGS) entry which is preliminary data.</text>
</comment>
<evidence type="ECO:0000313" key="2">
    <source>
        <dbReference type="EMBL" id="KAK0744014.1"/>
    </source>
</evidence>
<feature type="compositionally biased region" description="Basic residues" evidence="1">
    <location>
        <begin position="51"/>
        <end position="63"/>
    </location>
</feature>
<dbReference type="Proteomes" id="UP001172155">
    <property type="component" value="Unassembled WGS sequence"/>
</dbReference>
<reference evidence="2" key="1">
    <citation type="submission" date="2023-06" db="EMBL/GenBank/DDBJ databases">
        <title>Genome-scale phylogeny and comparative genomics of the fungal order Sordariales.</title>
        <authorList>
            <consortium name="Lawrence Berkeley National Laboratory"/>
            <person name="Hensen N."/>
            <person name="Bonometti L."/>
            <person name="Westerberg I."/>
            <person name="Brannstrom I.O."/>
            <person name="Guillou S."/>
            <person name="Cros-Aarteil S."/>
            <person name="Calhoun S."/>
            <person name="Haridas S."/>
            <person name="Kuo A."/>
            <person name="Mondo S."/>
            <person name="Pangilinan J."/>
            <person name="Riley R."/>
            <person name="LaButti K."/>
            <person name="Andreopoulos B."/>
            <person name="Lipzen A."/>
            <person name="Chen C."/>
            <person name="Yanf M."/>
            <person name="Daum C."/>
            <person name="Ng V."/>
            <person name="Clum A."/>
            <person name="Steindorff A."/>
            <person name="Ohm R."/>
            <person name="Martin F."/>
            <person name="Silar P."/>
            <person name="Natvig D."/>
            <person name="Lalanne C."/>
            <person name="Gautier V."/>
            <person name="Ament-velasquez S.L."/>
            <person name="Kruys A."/>
            <person name="Hutchinson M.I."/>
            <person name="Powell A.J."/>
            <person name="Barry K."/>
            <person name="Miller A.N."/>
            <person name="Grigoriev I.V."/>
            <person name="Debuchy R."/>
            <person name="Gladieux P."/>
            <person name="Thoren M.H."/>
            <person name="Johannesson H."/>
        </authorList>
    </citation>
    <scope>NUCLEOTIDE SEQUENCE</scope>
    <source>
        <strain evidence="2">SMH3187-1</strain>
    </source>
</reference>
<proteinExistence type="predicted"/>
<keyword evidence="3" id="KW-1185">Reference proteome</keyword>
<organism evidence="2 3">
    <name type="scientific">Schizothecium vesticola</name>
    <dbReference type="NCBI Taxonomy" id="314040"/>
    <lineage>
        <taxon>Eukaryota</taxon>
        <taxon>Fungi</taxon>
        <taxon>Dikarya</taxon>
        <taxon>Ascomycota</taxon>
        <taxon>Pezizomycotina</taxon>
        <taxon>Sordariomycetes</taxon>
        <taxon>Sordariomycetidae</taxon>
        <taxon>Sordariales</taxon>
        <taxon>Schizotheciaceae</taxon>
        <taxon>Schizothecium</taxon>
    </lineage>
</organism>
<dbReference type="EMBL" id="JAUKUD010000005">
    <property type="protein sequence ID" value="KAK0744014.1"/>
    <property type="molecule type" value="Genomic_DNA"/>
</dbReference>
<gene>
    <name evidence="2" type="ORF">B0T18DRAFT_392686</name>
</gene>
<dbReference type="AlphaFoldDB" id="A0AA40K2Z0"/>
<feature type="region of interest" description="Disordered" evidence="1">
    <location>
        <begin position="30"/>
        <end position="84"/>
    </location>
</feature>